<accession>A0A9X9PZS6</accession>
<sequence>FFLITQKSFIFLFSFLTLCLCLQHFHNNFLLLNKKSTLDPVKNTHGTTIGPADMFSHFQTTS</sequence>
<comment type="caution">
    <text evidence="1">The sequence shown here is derived from an EMBL/GenBank/DDBJ whole genome shotgun (WGS) entry which is preliminary data.</text>
</comment>
<evidence type="ECO:0000313" key="1">
    <source>
        <dbReference type="EMBL" id="VCW79654.1"/>
    </source>
</evidence>
<organism evidence="1 2">
    <name type="scientific">Gulo gulo</name>
    <name type="common">Wolverine</name>
    <name type="synonym">Gluton</name>
    <dbReference type="NCBI Taxonomy" id="48420"/>
    <lineage>
        <taxon>Eukaryota</taxon>
        <taxon>Metazoa</taxon>
        <taxon>Chordata</taxon>
        <taxon>Craniata</taxon>
        <taxon>Vertebrata</taxon>
        <taxon>Euteleostomi</taxon>
        <taxon>Mammalia</taxon>
        <taxon>Eutheria</taxon>
        <taxon>Laurasiatheria</taxon>
        <taxon>Carnivora</taxon>
        <taxon>Caniformia</taxon>
        <taxon>Musteloidea</taxon>
        <taxon>Mustelidae</taxon>
        <taxon>Guloninae</taxon>
        <taxon>Gulo</taxon>
    </lineage>
</organism>
<evidence type="ECO:0000313" key="2">
    <source>
        <dbReference type="Proteomes" id="UP000269945"/>
    </source>
</evidence>
<gene>
    <name evidence="1" type="ORF">BN2614_LOCUS1</name>
</gene>
<proteinExistence type="predicted"/>
<dbReference type="AlphaFoldDB" id="A0A9X9PZS6"/>
<keyword evidence="2" id="KW-1185">Reference proteome</keyword>
<dbReference type="EMBL" id="CYRY02012420">
    <property type="protein sequence ID" value="VCW79654.1"/>
    <property type="molecule type" value="Genomic_DNA"/>
</dbReference>
<reference evidence="1 2" key="1">
    <citation type="submission" date="2018-10" db="EMBL/GenBank/DDBJ databases">
        <authorList>
            <person name="Ekblom R."/>
            <person name="Jareborg N."/>
        </authorList>
    </citation>
    <scope>NUCLEOTIDE SEQUENCE [LARGE SCALE GENOMIC DNA]</scope>
    <source>
        <tissue evidence="1">Muscle</tissue>
    </source>
</reference>
<dbReference type="Proteomes" id="UP000269945">
    <property type="component" value="Unassembled WGS sequence"/>
</dbReference>
<name>A0A9X9PZS6_GULGU</name>
<protein>
    <submittedName>
        <fullName evidence="1">Uncharacterized protein</fullName>
    </submittedName>
</protein>
<feature type="non-terminal residue" evidence="1">
    <location>
        <position position="1"/>
    </location>
</feature>